<name>A0A921LE33_9FIRM</name>
<evidence type="ECO:0000313" key="1">
    <source>
        <dbReference type="EMBL" id="HJF94164.1"/>
    </source>
</evidence>
<dbReference type="InterPro" id="IPR015231">
    <property type="entry name" value="DUF1934"/>
</dbReference>
<organism evidence="1 2">
    <name type="scientific">Lachnoclostridium phocaeense</name>
    <dbReference type="NCBI Taxonomy" id="1871021"/>
    <lineage>
        <taxon>Bacteria</taxon>
        <taxon>Bacillati</taxon>
        <taxon>Bacillota</taxon>
        <taxon>Clostridia</taxon>
        <taxon>Lachnospirales</taxon>
        <taxon>Lachnospiraceae</taxon>
    </lineage>
</organism>
<proteinExistence type="predicted"/>
<dbReference type="SUPFAM" id="SSF50814">
    <property type="entry name" value="Lipocalins"/>
    <property type="match status" value="1"/>
</dbReference>
<protein>
    <submittedName>
        <fullName evidence="1">DUF1934 domain-containing protein</fullName>
    </submittedName>
</protein>
<sequence length="158" mass="17638">MTKDVLISISGLHFGTEEENGEGEPVEIITPAVYYLKNDRHYVLYDEVVEGVPGTVKNTIKINGDSLFELRKSGLANARMVFEKGRMNMTSYQTPFGEMMVGIHTRDITTEVAEDRIDVHISYALDINSEPLSDCEIDVHIRPVHSAEAPEMPGILKS</sequence>
<reference evidence="1" key="1">
    <citation type="journal article" date="2021" name="PeerJ">
        <title>Extensive microbial diversity within the chicken gut microbiome revealed by metagenomics and culture.</title>
        <authorList>
            <person name="Gilroy R."/>
            <person name="Ravi A."/>
            <person name="Getino M."/>
            <person name="Pursley I."/>
            <person name="Horton D.L."/>
            <person name="Alikhan N.F."/>
            <person name="Baker D."/>
            <person name="Gharbi K."/>
            <person name="Hall N."/>
            <person name="Watson M."/>
            <person name="Adriaenssens E.M."/>
            <person name="Foster-Nyarko E."/>
            <person name="Jarju S."/>
            <person name="Secka A."/>
            <person name="Antonio M."/>
            <person name="Oren A."/>
            <person name="Chaudhuri R.R."/>
            <person name="La Ragione R."/>
            <person name="Hildebrand F."/>
            <person name="Pallen M.J."/>
        </authorList>
    </citation>
    <scope>NUCLEOTIDE SEQUENCE</scope>
    <source>
        <strain evidence="1">ChiSjej5B23-16112</strain>
    </source>
</reference>
<dbReference type="AlphaFoldDB" id="A0A921LE33"/>
<reference evidence="1" key="2">
    <citation type="submission" date="2021-09" db="EMBL/GenBank/DDBJ databases">
        <authorList>
            <person name="Gilroy R."/>
        </authorList>
    </citation>
    <scope>NUCLEOTIDE SEQUENCE</scope>
    <source>
        <strain evidence="1">ChiSjej5B23-16112</strain>
    </source>
</reference>
<gene>
    <name evidence="1" type="ORF">K8V82_05165</name>
</gene>
<comment type="caution">
    <text evidence="1">The sequence shown here is derived from an EMBL/GenBank/DDBJ whole genome shotgun (WGS) entry which is preliminary data.</text>
</comment>
<evidence type="ECO:0000313" key="2">
    <source>
        <dbReference type="Proteomes" id="UP000769156"/>
    </source>
</evidence>
<accession>A0A921LE33</accession>
<dbReference type="InterPro" id="IPR012674">
    <property type="entry name" value="Calycin"/>
</dbReference>
<dbReference type="Pfam" id="PF09148">
    <property type="entry name" value="DUF1934"/>
    <property type="match status" value="1"/>
</dbReference>
<dbReference type="EMBL" id="DYVY01000082">
    <property type="protein sequence ID" value="HJF94164.1"/>
    <property type="molecule type" value="Genomic_DNA"/>
</dbReference>
<dbReference type="RefSeq" id="WP_076779414.1">
    <property type="nucleotide sequence ID" value="NZ_CAUGIN010000005.1"/>
</dbReference>
<dbReference type="Proteomes" id="UP000769156">
    <property type="component" value="Unassembled WGS sequence"/>
</dbReference>
<dbReference type="OrthoDB" id="1680906at2"/>
<dbReference type="Gene3D" id="2.40.128.20">
    <property type="match status" value="1"/>
</dbReference>